<dbReference type="EMBL" id="SRRT01000015">
    <property type="protein sequence ID" value="TGN72139.1"/>
    <property type="molecule type" value="Genomic_DNA"/>
</dbReference>
<dbReference type="GeneID" id="95451978"/>
<evidence type="ECO:0000256" key="1">
    <source>
        <dbReference type="SAM" id="MobiDB-lite"/>
    </source>
</evidence>
<dbReference type="Gene3D" id="3.90.75.20">
    <property type="match status" value="1"/>
</dbReference>
<feature type="region of interest" description="Disordered" evidence="1">
    <location>
        <begin position="180"/>
        <end position="199"/>
    </location>
</feature>
<dbReference type="AlphaFoldDB" id="A0A4Z1CTM5"/>
<evidence type="ECO:0000313" key="3">
    <source>
        <dbReference type="EMBL" id="TGN72139.1"/>
    </source>
</evidence>
<reference evidence="3 4" key="1">
    <citation type="submission" date="2019-04" db="EMBL/GenBank/DDBJ databases">
        <title>Streptomyces sp. nov. Bv016 isolated from bark of Buahinia variegata.</title>
        <authorList>
            <person name="Kanchanasin P."/>
            <person name="Tanasupawat S."/>
            <person name="Yuki M."/>
            <person name="Kudo T."/>
        </authorList>
    </citation>
    <scope>NUCLEOTIDE SEQUENCE [LARGE SCALE GENOMIC DNA]</scope>
    <source>
        <strain evidence="3 4">Bv016</strain>
    </source>
</reference>
<evidence type="ECO:0000313" key="4">
    <source>
        <dbReference type="Proteomes" id="UP000298159"/>
    </source>
</evidence>
<dbReference type="InterPro" id="IPR003615">
    <property type="entry name" value="HNH_nuc"/>
</dbReference>
<dbReference type="Pfam" id="PF13392">
    <property type="entry name" value="HNH_3"/>
    <property type="match status" value="1"/>
</dbReference>
<dbReference type="RefSeq" id="WP_135788986.1">
    <property type="nucleotide sequence ID" value="NZ_SRRT01000015.1"/>
</dbReference>
<keyword evidence="3" id="KW-0378">Hydrolase</keyword>
<keyword evidence="3" id="KW-0255">Endonuclease</keyword>
<dbReference type="SUPFAM" id="SSF54060">
    <property type="entry name" value="His-Me finger endonucleases"/>
    <property type="match status" value="1"/>
</dbReference>
<name>A0A4Z1CTM5_9ACTN</name>
<organism evidence="3 4">
    <name type="scientific">Streptomyces bauhiniae</name>
    <dbReference type="NCBI Taxonomy" id="2340725"/>
    <lineage>
        <taxon>Bacteria</taxon>
        <taxon>Bacillati</taxon>
        <taxon>Actinomycetota</taxon>
        <taxon>Actinomycetes</taxon>
        <taxon>Kitasatosporales</taxon>
        <taxon>Streptomycetaceae</taxon>
        <taxon>Streptomyces</taxon>
    </lineage>
</organism>
<keyword evidence="3" id="KW-0540">Nuclease</keyword>
<accession>A0A4Z1CTM5</accession>
<keyword evidence="4" id="KW-1185">Reference proteome</keyword>
<proteinExistence type="predicted"/>
<sequence length="199" mass="21527">MGKALDRAQAYVAERSILVPHGCRFWLRSLTTDGYAKCVVTEAGRERTVRVHRWLMEQLHGPLPPGTITAHSCNESLCVELDHLSSATQRTNMRQMSDQNRAAGRAHLGYADTRGSLGRAQAIQAALRDGLDLEALAAAMLAGEARPLVRQALAGGYDARAYLAAVRASDPSSAFVPLFPADATQDNRPAPEDGQMSLF</sequence>
<dbReference type="GO" id="GO:0004519">
    <property type="term" value="F:endonuclease activity"/>
    <property type="evidence" value="ECO:0007669"/>
    <property type="project" value="UniProtKB-KW"/>
</dbReference>
<dbReference type="InterPro" id="IPR044925">
    <property type="entry name" value="His-Me_finger_sf"/>
</dbReference>
<dbReference type="Proteomes" id="UP000298159">
    <property type="component" value="Unassembled WGS sequence"/>
</dbReference>
<gene>
    <name evidence="3" type="ORF">E5083_30880</name>
</gene>
<protein>
    <submittedName>
        <fullName evidence="3">HNH endonuclease</fullName>
    </submittedName>
</protein>
<feature type="domain" description="HNH nuclease" evidence="2">
    <location>
        <begin position="50"/>
        <end position="94"/>
    </location>
</feature>
<comment type="caution">
    <text evidence="3">The sequence shown here is derived from an EMBL/GenBank/DDBJ whole genome shotgun (WGS) entry which is preliminary data.</text>
</comment>
<evidence type="ECO:0000259" key="2">
    <source>
        <dbReference type="Pfam" id="PF13392"/>
    </source>
</evidence>